<feature type="region of interest" description="Disordered" evidence="1">
    <location>
        <begin position="154"/>
        <end position="186"/>
    </location>
</feature>
<accession>A0ABY6BB65</accession>
<feature type="chain" id="PRO_5046132924" evidence="2">
    <location>
        <begin position="24"/>
        <end position="479"/>
    </location>
</feature>
<evidence type="ECO:0000256" key="1">
    <source>
        <dbReference type="SAM" id="MobiDB-lite"/>
    </source>
</evidence>
<feature type="signal peptide" evidence="2">
    <location>
        <begin position="1"/>
        <end position="23"/>
    </location>
</feature>
<evidence type="ECO:0000313" key="4">
    <source>
        <dbReference type="Proteomes" id="UP001064632"/>
    </source>
</evidence>
<organism evidence="3 4">
    <name type="scientific">Tahibacter amnicola</name>
    <dbReference type="NCBI Taxonomy" id="2976241"/>
    <lineage>
        <taxon>Bacteria</taxon>
        <taxon>Pseudomonadati</taxon>
        <taxon>Pseudomonadota</taxon>
        <taxon>Gammaproteobacteria</taxon>
        <taxon>Lysobacterales</taxon>
        <taxon>Rhodanobacteraceae</taxon>
        <taxon>Tahibacter</taxon>
    </lineage>
</organism>
<keyword evidence="4" id="KW-1185">Reference proteome</keyword>
<dbReference type="Proteomes" id="UP001064632">
    <property type="component" value="Chromosome"/>
</dbReference>
<sequence>MTAVVPVYRHLLILLLGIAPAAAEVEPVLDSAAIVQPALLSGPGFTVSPTATVRGFMAQFEITTAFGPLVAESVELLAIRQAEIPAIEALERTSRTEAFSQALKNRAEKTGKAVWQVATHPIDTVTGLPAGVARYFVKQVNRWTNRAQSVSDRAAREFGSSGDPFSEPQAPMGTARASGGDASEKKGKAWYERAGKEVSREVKRQLDFGKMRRELAKHLGVDPYSSNPLLRERLDRLAWAAVGGNLSAGAALDSIGGAAAQVLSVTGQLNTLVWELDPENLREANRVRFARWCSDDFAVRQFLRRGGFTDTLRTSLADSVEALKPAAGCNDLVEIAAGTRTELEARYLVNALTLLRHHGGKPGGKLFVVGAAIVWRSTDGNLILPLPLDWMSWTDDMAAFFDSPQFAKESNKTLLLTGEASMQTQRELTRRGWHLMARTPYPGAPAYAADISQGLPQTLDMEPAQLLCVGDVEETAACL</sequence>
<reference evidence="3" key="1">
    <citation type="submission" date="2022-09" db="EMBL/GenBank/DDBJ databases">
        <title>Tahibacter sp. nov., isolated from a fresh water.</title>
        <authorList>
            <person name="Baek J.H."/>
            <person name="Lee J.K."/>
            <person name="Kim J.M."/>
            <person name="Jeon C.O."/>
        </authorList>
    </citation>
    <scope>NUCLEOTIDE SEQUENCE</scope>
    <source>
        <strain evidence="3">W38</strain>
    </source>
</reference>
<keyword evidence="2" id="KW-0732">Signal</keyword>
<protein>
    <submittedName>
        <fullName evidence="3">Uncharacterized protein</fullName>
    </submittedName>
</protein>
<dbReference type="EMBL" id="CP104694">
    <property type="protein sequence ID" value="UXI67293.1"/>
    <property type="molecule type" value="Genomic_DNA"/>
</dbReference>
<name>A0ABY6BB65_9GAMM</name>
<gene>
    <name evidence="3" type="ORF">N4264_21525</name>
</gene>
<proteinExistence type="predicted"/>
<evidence type="ECO:0000256" key="2">
    <source>
        <dbReference type="SAM" id="SignalP"/>
    </source>
</evidence>
<dbReference type="RefSeq" id="WP_261694270.1">
    <property type="nucleotide sequence ID" value="NZ_CP104694.1"/>
</dbReference>
<evidence type="ECO:0000313" key="3">
    <source>
        <dbReference type="EMBL" id="UXI67293.1"/>
    </source>
</evidence>